<evidence type="ECO:0000313" key="4">
    <source>
        <dbReference type="Proteomes" id="UP000239425"/>
    </source>
</evidence>
<gene>
    <name evidence="3" type="ORF">HCUR_00060</name>
</gene>
<evidence type="ECO:0000256" key="1">
    <source>
        <dbReference type="SAM" id="MobiDB-lite"/>
    </source>
</evidence>
<comment type="caution">
    <text evidence="3">The sequence shown here is derived from an EMBL/GenBank/DDBJ whole genome shotgun (WGS) entry which is preliminary data.</text>
</comment>
<keyword evidence="2" id="KW-0812">Transmembrane</keyword>
<feature type="compositionally biased region" description="Basic and acidic residues" evidence="1">
    <location>
        <begin position="156"/>
        <end position="165"/>
    </location>
</feature>
<keyword evidence="2" id="KW-1133">Transmembrane helix</keyword>
<dbReference type="AlphaFoldDB" id="A0A2S5RI03"/>
<evidence type="ECO:0000313" key="3">
    <source>
        <dbReference type="EMBL" id="PPE06908.1"/>
    </source>
</evidence>
<keyword evidence="4" id="KW-1185">Reference proteome</keyword>
<proteinExistence type="predicted"/>
<accession>A0A2S5RI03</accession>
<feature type="transmembrane region" description="Helical" evidence="2">
    <location>
        <begin position="12"/>
        <end position="36"/>
    </location>
</feature>
<protein>
    <submittedName>
        <fullName evidence="3">Uncharacterized protein</fullName>
    </submittedName>
</protein>
<dbReference type="EMBL" id="PHHC01000013">
    <property type="protein sequence ID" value="PPE06908.1"/>
    <property type="molecule type" value="Genomic_DNA"/>
</dbReference>
<organism evidence="3 4">
    <name type="scientific">Holospora curviuscula</name>
    <dbReference type="NCBI Taxonomy" id="1082868"/>
    <lineage>
        <taxon>Bacteria</taxon>
        <taxon>Pseudomonadati</taxon>
        <taxon>Pseudomonadota</taxon>
        <taxon>Alphaproteobacteria</taxon>
        <taxon>Holosporales</taxon>
        <taxon>Holosporaceae</taxon>
        <taxon>Holospora</taxon>
    </lineage>
</organism>
<feature type="compositionally biased region" description="Basic and acidic residues" evidence="1">
    <location>
        <begin position="111"/>
        <end position="128"/>
    </location>
</feature>
<feature type="compositionally biased region" description="Polar residues" evidence="1">
    <location>
        <begin position="145"/>
        <end position="154"/>
    </location>
</feature>
<dbReference type="Proteomes" id="UP000239425">
    <property type="component" value="Unassembled WGS sequence"/>
</dbReference>
<sequence length="256" mass="28453">MKHSAHSEKVSWKLYIVLIGCSFVCGGLSVLAYRIFYSMSKSSIPIVKDYGLPVRTYVAPQEEKNVQKIYDLDQEEAPIVEKILPYNDLPETSVSAPPLEKNSSSPSLSSERLKDKEGVKSSEDKQKDPVPPALPASKEELIQKPGTQKSSVSRPFSDDLSDHLGKKNAPGVTLFPSKKAPNSLGRRPQIGPIFSDLNRAKEFLVRLKAQAEGYEFTIQSRAEKGKMMYRIVTKKVLDSKEVKKLSELIPTFIPSG</sequence>
<feature type="region of interest" description="Disordered" evidence="1">
    <location>
        <begin position="91"/>
        <end position="188"/>
    </location>
</feature>
<name>A0A2S5RI03_9PROT</name>
<evidence type="ECO:0000256" key="2">
    <source>
        <dbReference type="SAM" id="Phobius"/>
    </source>
</evidence>
<keyword evidence="2" id="KW-0472">Membrane</keyword>
<reference evidence="3 4" key="1">
    <citation type="submission" date="2017-11" db="EMBL/GenBank/DDBJ databases">
        <title>Comparative genomic analysis of Holospora spp., intranuclear symbionts of paramecia.</title>
        <authorList>
            <person name="Garushyants S.K."/>
            <person name="Beliavskaya A."/>
            <person name="Malko D.B."/>
            <person name="Logacheva M.D."/>
            <person name="Rautian M.S."/>
            <person name="Gelfand M.S."/>
        </authorList>
    </citation>
    <scope>NUCLEOTIDE SEQUENCE [LARGE SCALE GENOMIC DNA]</scope>
    <source>
        <strain evidence="4">02AZ16</strain>
    </source>
</reference>